<proteinExistence type="inferred from homology"/>
<comment type="similarity">
    <text evidence="1">Belongs to the LysR transcriptional regulatory family.</text>
</comment>
<dbReference type="eggNOG" id="COG0583">
    <property type="taxonomic scope" value="Bacteria"/>
</dbReference>
<sequence length="305" mass="33226">MCEMDVKYIHNFLRVVQTGSMSEAARQLDLSPSAIAQQMRVLEAALGAPLLVRHGRSVRATAAGERLFERGQRLLQDFDGLREWVLGDADGGELRLGTVNTALHGFLPAVLQAFVARHEQVRISVRAGLTPELYTALVQSELDVLICLKPSFDLPKTVCWAELREEPLVVLCRREDARQDPLELLRSRPLVRYDRALAGGRLADRYLKAQGIVPVERMELNSVLAVAMMVDQGLGVGLVPDIGSVLAQGREVCALALPDGSTGSGSGGTGDRAPDARKVGLLWLNTSARARWARSLLDCARQCLG</sequence>
<dbReference type="SUPFAM" id="SSF53850">
    <property type="entry name" value="Periplasmic binding protein-like II"/>
    <property type="match status" value="1"/>
</dbReference>
<feature type="domain" description="HTH lysR-type" evidence="5">
    <location>
        <begin position="4"/>
        <end position="61"/>
    </location>
</feature>
<evidence type="ECO:0000313" key="6">
    <source>
        <dbReference type="EMBL" id="EED70292.1"/>
    </source>
</evidence>
<keyword evidence="3" id="KW-0238">DNA-binding</keyword>
<evidence type="ECO:0000259" key="5">
    <source>
        <dbReference type="PROSITE" id="PS50931"/>
    </source>
</evidence>
<dbReference type="Gene3D" id="1.10.10.10">
    <property type="entry name" value="Winged helix-like DNA-binding domain superfamily/Winged helix DNA-binding domain"/>
    <property type="match status" value="1"/>
</dbReference>
<evidence type="ECO:0000256" key="4">
    <source>
        <dbReference type="ARBA" id="ARBA00023163"/>
    </source>
</evidence>
<dbReference type="GO" id="GO:0000976">
    <property type="term" value="F:transcription cis-regulatory region binding"/>
    <property type="evidence" value="ECO:0007669"/>
    <property type="project" value="TreeGrafter"/>
</dbReference>
<evidence type="ECO:0000256" key="2">
    <source>
        <dbReference type="ARBA" id="ARBA00023015"/>
    </source>
</evidence>
<dbReference type="PROSITE" id="PS50931">
    <property type="entry name" value="HTH_LYSR"/>
    <property type="match status" value="1"/>
</dbReference>
<dbReference type="Pfam" id="PF00126">
    <property type="entry name" value="HTH_1"/>
    <property type="match status" value="1"/>
</dbReference>
<dbReference type="FunFam" id="1.10.10.10:FF:000001">
    <property type="entry name" value="LysR family transcriptional regulator"/>
    <property type="match status" value="1"/>
</dbReference>
<name>B7X363_COMTK</name>
<dbReference type="InterPro" id="IPR005119">
    <property type="entry name" value="LysR_subst-bd"/>
</dbReference>
<dbReference type="PANTHER" id="PTHR30126">
    <property type="entry name" value="HTH-TYPE TRANSCRIPTIONAL REGULATOR"/>
    <property type="match status" value="1"/>
</dbReference>
<keyword evidence="2" id="KW-0805">Transcription regulation</keyword>
<reference evidence="6 7" key="1">
    <citation type="journal article" date="2004" name="Appl. Environ. Microbiol.">
        <title>Mineralization of individual congeners of linear alkylbenzenesulfonate by defined pairs of heterotrophic bacteria.</title>
        <authorList>
            <person name="Schleheck D."/>
            <person name="Knepper T.P."/>
            <person name="Fischer K."/>
            <person name="Cook A.M."/>
        </authorList>
    </citation>
    <scope>NUCLEOTIDE SEQUENCE [LARGE SCALE GENOMIC DNA]</scope>
    <source>
        <strain evidence="7">DSM 14576 / KF-1</strain>
    </source>
</reference>
<dbReference type="AlphaFoldDB" id="B7X363"/>
<dbReference type="SUPFAM" id="SSF46785">
    <property type="entry name" value="Winged helix' DNA-binding domain"/>
    <property type="match status" value="1"/>
</dbReference>
<dbReference type="EMBL" id="AAUJ02000001">
    <property type="protein sequence ID" value="EED70292.1"/>
    <property type="molecule type" value="Genomic_DNA"/>
</dbReference>
<dbReference type="PANTHER" id="PTHR30126:SF94">
    <property type="entry name" value="LYSR FAMILY TRANSCRIPTIONAL REGULATOR"/>
    <property type="match status" value="1"/>
</dbReference>
<gene>
    <name evidence="6" type="ORF">CtesDRAFT_PD5240</name>
</gene>
<dbReference type="InterPro" id="IPR000847">
    <property type="entry name" value="LysR_HTH_N"/>
</dbReference>
<dbReference type="Pfam" id="PF03466">
    <property type="entry name" value="LysR_substrate"/>
    <property type="match status" value="1"/>
</dbReference>
<accession>B7X363</accession>
<dbReference type="Gene3D" id="3.40.190.290">
    <property type="match status" value="1"/>
</dbReference>
<dbReference type="GO" id="GO:0003700">
    <property type="term" value="F:DNA-binding transcription factor activity"/>
    <property type="evidence" value="ECO:0007669"/>
    <property type="project" value="InterPro"/>
</dbReference>
<evidence type="ECO:0000313" key="7">
    <source>
        <dbReference type="Proteomes" id="UP000003039"/>
    </source>
</evidence>
<evidence type="ECO:0000256" key="1">
    <source>
        <dbReference type="ARBA" id="ARBA00009437"/>
    </source>
</evidence>
<organism evidence="6 7">
    <name type="scientific">Comamonas testosteroni (strain DSM 14576 / KF-1)</name>
    <name type="common">Pseudomonas testosteroni</name>
    <dbReference type="NCBI Taxonomy" id="399795"/>
    <lineage>
        <taxon>Bacteria</taxon>
        <taxon>Pseudomonadati</taxon>
        <taxon>Pseudomonadota</taxon>
        <taxon>Betaproteobacteria</taxon>
        <taxon>Burkholderiales</taxon>
        <taxon>Comamonadaceae</taxon>
        <taxon>Comamonas</taxon>
    </lineage>
</organism>
<evidence type="ECO:0000256" key="3">
    <source>
        <dbReference type="ARBA" id="ARBA00023125"/>
    </source>
</evidence>
<dbReference type="InterPro" id="IPR036388">
    <property type="entry name" value="WH-like_DNA-bd_sf"/>
</dbReference>
<dbReference type="InterPro" id="IPR036390">
    <property type="entry name" value="WH_DNA-bd_sf"/>
</dbReference>
<dbReference type="Proteomes" id="UP000003039">
    <property type="component" value="Unassembled WGS sequence"/>
</dbReference>
<keyword evidence="4" id="KW-0804">Transcription</keyword>
<comment type="caution">
    <text evidence="6">The sequence shown here is derived from an EMBL/GenBank/DDBJ whole genome shotgun (WGS) entry which is preliminary data.</text>
</comment>
<protein>
    <submittedName>
        <fullName evidence="6">Transcriptional regulator, LysR family</fullName>
    </submittedName>
</protein>